<feature type="transmembrane region" description="Helical" evidence="6">
    <location>
        <begin position="371"/>
        <end position="391"/>
    </location>
</feature>
<evidence type="ECO:0000256" key="2">
    <source>
        <dbReference type="ARBA" id="ARBA00022475"/>
    </source>
</evidence>
<feature type="transmembrane region" description="Helical" evidence="6">
    <location>
        <begin position="129"/>
        <end position="149"/>
    </location>
</feature>
<dbReference type="EMBL" id="CP015363">
    <property type="protein sequence ID" value="ARD84945.1"/>
    <property type="molecule type" value="Genomic_DNA"/>
</dbReference>
<organism evidence="7 8">
    <name type="scientific">Ferroplasma acidiphilum</name>
    <dbReference type="NCBI Taxonomy" id="74969"/>
    <lineage>
        <taxon>Archaea</taxon>
        <taxon>Methanobacteriati</taxon>
        <taxon>Thermoplasmatota</taxon>
        <taxon>Thermoplasmata</taxon>
        <taxon>Thermoplasmatales</taxon>
        <taxon>Ferroplasmaceae</taxon>
        <taxon>Ferroplasma</taxon>
    </lineage>
</organism>
<feature type="transmembrane region" description="Helical" evidence="6">
    <location>
        <begin position="397"/>
        <end position="418"/>
    </location>
</feature>
<feature type="transmembrane region" description="Helical" evidence="6">
    <location>
        <begin position="93"/>
        <end position="117"/>
    </location>
</feature>
<feature type="transmembrane region" description="Helical" evidence="6">
    <location>
        <begin position="430"/>
        <end position="448"/>
    </location>
</feature>
<dbReference type="Proteomes" id="UP000192050">
    <property type="component" value="Chromosome"/>
</dbReference>
<comment type="subcellular location">
    <subcellularLocation>
        <location evidence="1">Cell membrane</location>
        <topology evidence="1">Multi-pass membrane protein</topology>
    </subcellularLocation>
</comment>
<evidence type="ECO:0000313" key="8">
    <source>
        <dbReference type="Proteomes" id="UP000192050"/>
    </source>
</evidence>
<proteinExistence type="predicted"/>
<evidence type="ECO:0000313" key="7">
    <source>
        <dbReference type="EMBL" id="ARD84945.1"/>
    </source>
</evidence>
<keyword evidence="5 6" id="KW-0472">Membrane</keyword>
<accession>A0A1V0N4B5</accession>
<feature type="transmembrane region" description="Helical" evidence="6">
    <location>
        <begin position="224"/>
        <end position="244"/>
    </location>
</feature>
<dbReference type="PANTHER" id="PTHR30250:SF11">
    <property type="entry name" value="O-ANTIGEN TRANSPORTER-RELATED"/>
    <property type="match status" value="1"/>
</dbReference>
<reference evidence="7 8" key="1">
    <citation type="submission" date="2011-10" db="EMBL/GenBank/DDBJ databases">
        <title>Metabolic and evolutionary patterns in the extreme acidophile Ferroplasma acidiphilum.</title>
        <authorList>
            <person name="Golyshina O.V."/>
            <person name="Kozyavkin S.A."/>
            <person name="Tatusov R.L."/>
            <person name="Slesarev A.I."/>
            <person name="Golyshin P.N."/>
        </authorList>
    </citation>
    <scope>NUCLEOTIDE SEQUENCE [LARGE SCALE GENOMIC DNA]</scope>
    <source>
        <strain evidence="8">Y</strain>
    </source>
</reference>
<sequence>MGNITESFSSGVTFQYSAVASMFISSSLFYFFIAHLLPVSVVGSISLLYAIMNIMAVVFVFGLSNGVQHYLSYHLVRENHGAVMKLMKQTISFSIILALAAFSFMYFSAGEIAILFFHSSAYVLSIKLIGIAIAGSVMINVSGSMLLGLNQYKKYSLIYIFINIFTYFFPLSMLFITGKSVYLIAGLATINIISALLFMIFVYKVYNRLSGLQTKAVKEPYRNLVYYSIPLFFSSIMGTSATYIDRIVVSYFINLSYLGIYNFALIIASAATFLVVPVSNLLIPKLSSFFSLDNKEGFRKSIRILLNIVSLIYIPAALGIAALSRIILYEFAGSDYTIAYIPLIIIMFITSIFIGTTVLASGISSIRKTRIFLYSSGFALASNIILSVILIPRFNIIGAAIAYSSMNAVNFSIVYYYARKFSVNNYDISRVIKIWISAIIMFGIIFTIQGLFPYTMINIFIYILAGLLIYLVEIKVFHLISQEEMGYIISVIPERFSTLRYMAKRMAYNEQKGNYDRLFRFIK</sequence>
<evidence type="ECO:0000256" key="3">
    <source>
        <dbReference type="ARBA" id="ARBA00022692"/>
    </source>
</evidence>
<name>A0A1V0N4B5_9ARCH</name>
<feature type="transmembrane region" description="Helical" evidence="6">
    <location>
        <begin position="339"/>
        <end position="359"/>
    </location>
</feature>
<dbReference type="InterPro" id="IPR050833">
    <property type="entry name" value="Poly_Biosynth_Transport"/>
</dbReference>
<feature type="transmembrane region" description="Helical" evidence="6">
    <location>
        <begin position="182"/>
        <end position="203"/>
    </location>
</feature>
<keyword evidence="2" id="KW-1003">Cell membrane</keyword>
<feature type="transmembrane region" description="Helical" evidence="6">
    <location>
        <begin position="304"/>
        <end position="327"/>
    </location>
</feature>
<gene>
    <name evidence="7" type="ORF">FAD_1064</name>
</gene>
<dbReference type="GeneID" id="84217663"/>
<feature type="transmembrane region" description="Helical" evidence="6">
    <location>
        <begin position="454"/>
        <end position="472"/>
    </location>
</feature>
<dbReference type="PANTHER" id="PTHR30250">
    <property type="entry name" value="PST FAMILY PREDICTED COLANIC ACID TRANSPORTER"/>
    <property type="match status" value="1"/>
</dbReference>
<evidence type="ECO:0000256" key="5">
    <source>
        <dbReference type="ARBA" id="ARBA00023136"/>
    </source>
</evidence>
<dbReference type="GO" id="GO:0005886">
    <property type="term" value="C:plasma membrane"/>
    <property type="evidence" value="ECO:0007669"/>
    <property type="project" value="UniProtKB-SubCell"/>
</dbReference>
<evidence type="ECO:0000256" key="1">
    <source>
        <dbReference type="ARBA" id="ARBA00004651"/>
    </source>
</evidence>
<dbReference type="RefSeq" id="WP_236940553.1">
    <property type="nucleotide sequence ID" value="NZ_CP015363.1"/>
</dbReference>
<evidence type="ECO:0000256" key="4">
    <source>
        <dbReference type="ARBA" id="ARBA00022989"/>
    </source>
</evidence>
<dbReference type="KEGG" id="fai:FAD_1064"/>
<feature type="transmembrane region" description="Helical" evidence="6">
    <location>
        <begin position="156"/>
        <end position="176"/>
    </location>
</feature>
<feature type="transmembrane region" description="Helical" evidence="6">
    <location>
        <begin position="256"/>
        <end position="283"/>
    </location>
</feature>
<evidence type="ECO:0000256" key="6">
    <source>
        <dbReference type="SAM" id="Phobius"/>
    </source>
</evidence>
<keyword evidence="3 6" id="KW-0812">Transmembrane</keyword>
<dbReference type="STRING" id="74969.FAD_1064"/>
<keyword evidence="4 6" id="KW-1133">Transmembrane helix</keyword>
<protein>
    <submittedName>
        <fullName evidence="7">Polysaccharide family transporter</fullName>
    </submittedName>
</protein>
<feature type="transmembrane region" description="Helical" evidence="6">
    <location>
        <begin position="39"/>
        <end position="63"/>
    </location>
</feature>
<feature type="transmembrane region" description="Helical" evidence="6">
    <location>
        <begin position="12"/>
        <end position="33"/>
    </location>
</feature>
<keyword evidence="8" id="KW-1185">Reference proteome</keyword>
<dbReference type="AlphaFoldDB" id="A0A1V0N4B5"/>
<dbReference type="Pfam" id="PF13440">
    <property type="entry name" value="Polysacc_synt_3"/>
    <property type="match status" value="1"/>
</dbReference>